<gene>
    <name evidence="1" type="ORF">GCM10007043_16250</name>
</gene>
<dbReference type="InterPro" id="IPR015001">
    <property type="entry name" value="DUF1850"/>
</dbReference>
<name>A0A8J3BEK0_9BACI</name>
<proteinExistence type="predicted"/>
<evidence type="ECO:0008006" key="3">
    <source>
        <dbReference type="Google" id="ProtNLM"/>
    </source>
</evidence>
<reference evidence="1" key="2">
    <citation type="submission" date="2020-09" db="EMBL/GenBank/DDBJ databases">
        <authorList>
            <person name="Sun Q."/>
            <person name="Ohkuma M."/>
        </authorList>
    </citation>
    <scope>NUCLEOTIDE SEQUENCE</scope>
    <source>
        <strain evidence="1">JCM 14719</strain>
    </source>
</reference>
<keyword evidence="2" id="KW-1185">Reference proteome</keyword>
<dbReference type="Pfam" id="PF08905">
    <property type="entry name" value="DUF1850"/>
    <property type="match status" value="1"/>
</dbReference>
<reference evidence="1" key="1">
    <citation type="journal article" date="2014" name="Int. J. Syst. Evol. Microbiol.">
        <title>Complete genome sequence of Corynebacterium casei LMG S-19264T (=DSM 44701T), isolated from a smear-ripened cheese.</title>
        <authorList>
            <consortium name="US DOE Joint Genome Institute (JGI-PGF)"/>
            <person name="Walter F."/>
            <person name="Albersmeier A."/>
            <person name="Kalinowski J."/>
            <person name="Ruckert C."/>
        </authorList>
    </citation>
    <scope>NUCLEOTIDE SEQUENCE</scope>
    <source>
        <strain evidence="1">JCM 14719</strain>
    </source>
</reference>
<evidence type="ECO:0000313" key="2">
    <source>
        <dbReference type="Proteomes" id="UP000637720"/>
    </source>
</evidence>
<dbReference type="Proteomes" id="UP000637720">
    <property type="component" value="Unassembled WGS sequence"/>
</dbReference>
<dbReference type="RefSeq" id="WP_188817545.1">
    <property type="nucleotide sequence ID" value="NZ_BMOF01000033.1"/>
</dbReference>
<protein>
    <recommendedName>
        <fullName evidence="3">DUF1850 domain-containing protein</fullName>
    </recommendedName>
</protein>
<organism evidence="1 2">
    <name type="scientific">Calditerricola satsumensis</name>
    <dbReference type="NCBI Taxonomy" id="373054"/>
    <lineage>
        <taxon>Bacteria</taxon>
        <taxon>Bacillati</taxon>
        <taxon>Bacillota</taxon>
        <taxon>Bacilli</taxon>
        <taxon>Bacillales</taxon>
        <taxon>Bacillaceae</taxon>
        <taxon>Calditerricola</taxon>
    </lineage>
</organism>
<evidence type="ECO:0000313" key="1">
    <source>
        <dbReference type="EMBL" id="GGK02959.1"/>
    </source>
</evidence>
<dbReference type="AlphaFoldDB" id="A0A8J3BEK0"/>
<dbReference type="EMBL" id="BMOF01000033">
    <property type="protein sequence ID" value="GGK02959.1"/>
    <property type="molecule type" value="Genomic_DNA"/>
</dbReference>
<sequence>MAAMGPFRRHRRAVTAAILFVTAAALTVMPLFPALIIADGKTGTALLAIPVSRGEHIALHYTHSIHRTPVIETYSIGDDVLVLEAVRFQSYGIGMPSDVEPGQTFTVKNGWFHLDHLNRPLPHLDLRIGYVANHTLHIGPHRISLAHVATPGSWVRLNVKRETLWQRMGRVIQSDDRSQSFAVR</sequence>
<accession>A0A8J3BEK0</accession>
<comment type="caution">
    <text evidence="1">The sequence shown here is derived from an EMBL/GenBank/DDBJ whole genome shotgun (WGS) entry which is preliminary data.</text>
</comment>